<dbReference type="Proteomes" id="UP000190831">
    <property type="component" value="Chromosome D"/>
</dbReference>
<dbReference type="STRING" id="4955.A0A1G4MBZ7"/>
<dbReference type="InterPro" id="IPR024391">
    <property type="entry name" value="LDB19_N"/>
</dbReference>
<dbReference type="AlphaFoldDB" id="A0A1G4MBZ7"/>
<protein>
    <submittedName>
        <fullName evidence="3">LAFE_0D11078g1_1</fullName>
    </submittedName>
</protein>
<dbReference type="OMA" id="LRMQFKL"/>
<dbReference type="GO" id="GO:0005886">
    <property type="term" value="C:plasma membrane"/>
    <property type="evidence" value="ECO:0007669"/>
    <property type="project" value="TreeGrafter"/>
</dbReference>
<dbReference type="EMBL" id="LT598492">
    <property type="protein sequence ID" value="SCW01370.1"/>
    <property type="molecule type" value="Genomic_DNA"/>
</dbReference>
<evidence type="ECO:0000313" key="4">
    <source>
        <dbReference type="Proteomes" id="UP000190831"/>
    </source>
</evidence>
<feature type="compositionally biased region" description="Polar residues" evidence="1">
    <location>
        <begin position="540"/>
        <end position="556"/>
    </location>
</feature>
<reference evidence="3 4" key="1">
    <citation type="submission" date="2016-03" db="EMBL/GenBank/DDBJ databases">
        <authorList>
            <person name="Devillers H."/>
        </authorList>
    </citation>
    <scope>NUCLEOTIDE SEQUENCE [LARGE SCALE GENOMIC DNA]</scope>
    <source>
        <strain evidence="3">CBS 6772</strain>
    </source>
</reference>
<evidence type="ECO:0000259" key="2">
    <source>
        <dbReference type="Pfam" id="PF13002"/>
    </source>
</evidence>
<dbReference type="Pfam" id="PF13002">
    <property type="entry name" value="LDB19"/>
    <property type="match status" value="1"/>
</dbReference>
<feature type="region of interest" description="Disordered" evidence="1">
    <location>
        <begin position="1"/>
        <end position="20"/>
    </location>
</feature>
<accession>A0A1G4MBZ7</accession>
<name>A0A1G4MBZ7_LACFM</name>
<dbReference type="PANTHER" id="PTHR11188">
    <property type="entry name" value="ARRESTIN DOMAIN CONTAINING PROTEIN"/>
    <property type="match status" value="1"/>
</dbReference>
<dbReference type="GO" id="GO:0005829">
    <property type="term" value="C:cytosol"/>
    <property type="evidence" value="ECO:0007669"/>
    <property type="project" value="TreeGrafter"/>
</dbReference>
<feature type="region of interest" description="Disordered" evidence="1">
    <location>
        <begin position="374"/>
        <end position="404"/>
    </location>
</feature>
<dbReference type="GO" id="GO:0030674">
    <property type="term" value="F:protein-macromolecule adaptor activity"/>
    <property type="evidence" value="ECO:0007669"/>
    <property type="project" value="TreeGrafter"/>
</dbReference>
<sequence>MVFPKFGHHNDKKSSSSPSLDHVAAEAESCRPIELFIDIESPPCVLYGAATESTGSLLSGLLTLRVKSPIDPSLSSDSLTATTSASGKKNALAGLNTSLSQTFSHLSLSNHAISPVTSAVNLKTHGQTYSKISVKTVTLSLIQKTRYKKPFQPSIPAAQSCMNCQLKTTELARWDIVTKETDIPIGDHAYPFSYLIPGSIPASVHLGSSAQTQITYELVAVSSYKPAEKTAAKLNGSKLLQLRLPVTITRSILRGPDRNSLRVFPPTDLTASCVLPNVIYPKSTFPLELKVDGVSSEDRRWRMRRLNWRIEEKARVRLSACEMHKSKLKQLEKETKKAESQKGKNKTKPVKRSQDAGPLVTTSVSTIDDVIQLTNPVDDPENQNQEETITEDNPDNPDSFIHPSDDAMRQAITAEQQRLRQQRLQEEVEHESALFTEEVRTIASGNVKSGWKSDFGGRGKIELVTDINCMGLNSGVTNPINRASSLRPFHDLNKQPITVACDIEDPHLGIYVQHLLILEIIVAEEALQYANGQPIHRRSSTNLSSQLSATSSNGNTDQRLAELSPMFAARNPTPQSVAVDAISQNQSGLAPVNSRGSSNGSTRIVGVPTGAARVLRMQYRIAITERSGLGISWDDEVPPTYQDVRLLSPPSYDVATSASGTPLMQPSLELDSTVHLDSELRQELGRNLASNSSSDLYLPARPPQAHSHENSFHGLSALQSPQLESIVSIQGNTGSEHLLTPQNTHEIRLPNVSELMDTDRITQ</sequence>
<dbReference type="GO" id="GO:0070086">
    <property type="term" value="P:ubiquitin-dependent endocytosis"/>
    <property type="evidence" value="ECO:0007669"/>
    <property type="project" value="TreeGrafter"/>
</dbReference>
<dbReference type="PANTHER" id="PTHR11188:SF76">
    <property type="entry name" value="PROTEIN LDB19"/>
    <property type="match status" value="1"/>
</dbReference>
<organism evidence="3 4">
    <name type="scientific">Lachancea fermentati</name>
    <name type="common">Zygosaccharomyces fermentati</name>
    <dbReference type="NCBI Taxonomy" id="4955"/>
    <lineage>
        <taxon>Eukaryota</taxon>
        <taxon>Fungi</taxon>
        <taxon>Dikarya</taxon>
        <taxon>Ascomycota</taxon>
        <taxon>Saccharomycotina</taxon>
        <taxon>Saccharomycetes</taxon>
        <taxon>Saccharomycetales</taxon>
        <taxon>Saccharomycetaceae</taxon>
        <taxon>Lachancea</taxon>
    </lineage>
</organism>
<feature type="domain" description="LDB19 N-terminal" evidence="2">
    <location>
        <begin position="137"/>
        <end position="328"/>
    </location>
</feature>
<evidence type="ECO:0000313" key="3">
    <source>
        <dbReference type="EMBL" id="SCW01370.1"/>
    </source>
</evidence>
<feature type="region of interest" description="Disordered" evidence="1">
    <location>
        <begin position="537"/>
        <end position="556"/>
    </location>
</feature>
<dbReference type="GO" id="GO:0031625">
    <property type="term" value="F:ubiquitin protein ligase binding"/>
    <property type="evidence" value="ECO:0007669"/>
    <property type="project" value="TreeGrafter"/>
</dbReference>
<evidence type="ECO:0000256" key="1">
    <source>
        <dbReference type="SAM" id="MobiDB-lite"/>
    </source>
</evidence>
<gene>
    <name evidence="3" type="ORF">LAFE_0D11078G</name>
</gene>
<dbReference type="InterPro" id="IPR050357">
    <property type="entry name" value="Arrestin_domain-protein"/>
</dbReference>
<dbReference type="OrthoDB" id="3832628at2759"/>
<keyword evidence="4" id="KW-1185">Reference proteome</keyword>
<feature type="region of interest" description="Disordered" evidence="1">
    <location>
        <begin position="327"/>
        <end position="362"/>
    </location>
</feature>
<proteinExistence type="predicted"/>
<feature type="compositionally biased region" description="Basic and acidic residues" evidence="1">
    <location>
        <begin position="327"/>
        <end position="342"/>
    </location>
</feature>